<sequence>MARRGKHRRAQGGRNRNYRDRRADRQETVQRFLIVCEGSKTEPNYFRRFRVPELIVDVKNPSNNPRKLVDKALAVREQGEYDQVWCVFDRDDCDVGEFNSVIQRAESQGVHVAYSNQAFELWYLLHYHFYNAPMHRVDYAEKLSEQLSRTYRKNDIHMFDELHPMQSTAVRNAKLLLQQYSPRNPGTDDPSTTVHLLVRELNRFLPENRKNIA</sequence>
<accession>A0A6B1DA41</accession>
<name>A0A6B1DA41_9CHLR</name>
<dbReference type="InterPro" id="IPR025591">
    <property type="entry name" value="RloB"/>
</dbReference>
<feature type="region of interest" description="Disordered" evidence="1">
    <location>
        <begin position="1"/>
        <end position="23"/>
    </location>
</feature>
<protein>
    <submittedName>
        <fullName evidence="2">RloB domain-containing protein</fullName>
    </submittedName>
</protein>
<reference evidence="2" key="1">
    <citation type="submission" date="2019-09" db="EMBL/GenBank/DDBJ databases">
        <title>Characterisation of the sponge microbiome using genome-centric metagenomics.</title>
        <authorList>
            <person name="Engelberts J.P."/>
            <person name="Robbins S.J."/>
            <person name="De Goeij J.M."/>
            <person name="Aranda M."/>
            <person name="Bell S.C."/>
            <person name="Webster N.S."/>
        </authorList>
    </citation>
    <scope>NUCLEOTIDE SEQUENCE</scope>
    <source>
        <strain evidence="2">SB0661_bin_32</strain>
    </source>
</reference>
<dbReference type="Pfam" id="PF13707">
    <property type="entry name" value="RloB"/>
    <property type="match status" value="1"/>
</dbReference>
<gene>
    <name evidence="2" type="ORF">F4X14_14475</name>
</gene>
<evidence type="ECO:0000256" key="1">
    <source>
        <dbReference type="SAM" id="MobiDB-lite"/>
    </source>
</evidence>
<dbReference type="EMBL" id="VXMH01000075">
    <property type="protein sequence ID" value="MYC96165.1"/>
    <property type="molecule type" value="Genomic_DNA"/>
</dbReference>
<organism evidence="2">
    <name type="scientific">Caldilineaceae bacterium SB0661_bin_32</name>
    <dbReference type="NCBI Taxonomy" id="2605255"/>
    <lineage>
        <taxon>Bacteria</taxon>
        <taxon>Bacillati</taxon>
        <taxon>Chloroflexota</taxon>
        <taxon>Caldilineae</taxon>
        <taxon>Caldilineales</taxon>
        <taxon>Caldilineaceae</taxon>
    </lineage>
</organism>
<dbReference type="AlphaFoldDB" id="A0A6B1DA41"/>
<feature type="compositionally biased region" description="Basic residues" evidence="1">
    <location>
        <begin position="1"/>
        <end position="11"/>
    </location>
</feature>
<evidence type="ECO:0000313" key="2">
    <source>
        <dbReference type="EMBL" id="MYC96165.1"/>
    </source>
</evidence>
<proteinExistence type="predicted"/>
<comment type="caution">
    <text evidence="2">The sequence shown here is derived from an EMBL/GenBank/DDBJ whole genome shotgun (WGS) entry which is preliminary data.</text>
</comment>